<reference evidence="2 4" key="1">
    <citation type="submission" date="2015-05" db="EMBL/GenBank/DDBJ databases">
        <title>Genome assembly of Archangium gephyra DSM 2261.</title>
        <authorList>
            <person name="Sharma G."/>
            <person name="Subramanian S."/>
        </authorList>
    </citation>
    <scope>NUCLEOTIDE SEQUENCE [LARGE SCALE GENOMIC DNA]</scope>
    <source>
        <strain evidence="2 4">DSM 2261</strain>
    </source>
</reference>
<accession>A0AAC8TD23</accession>
<reference evidence="3 5" key="2">
    <citation type="submission" date="2018-08" db="EMBL/GenBank/DDBJ databases">
        <title>Genomic Encyclopedia of Archaeal and Bacterial Type Strains, Phase II (KMG-II): from individual species to whole genera.</title>
        <authorList>
            <person name="Goeker M."/>
        </authorList>
    </citation>
    <scope>NUCLEOTIDE SEQUENCE [LARGE SCALE GENOMIC DNA]</scope>
    <source>
        <strain evidence="3 5">DSM 2261</strain>
    </source>
</reference>
<protein>
    <submittedName>
        <fullName evidence="2">Uncharacterized protein</fullName>
    </submittedName>
</protein>
<feature type="transmembrane region" description="Helical" evidence="1">
    <location>
        <begin position="75"/>
        <end position="93"/>
    </location>
</feature>
<dbReference type="EMBL" id="QUMU01000003">
    <property type="protein sequence ID" value="REG34315.1"/>
    <property type="molecule type" value="Genomic_DNA"/>
</dbReference>
<dbReference type="Proteomes" id="UP000256345">
    <property type="component" value="Unassembled WGS sequence"/>
</dbReference>
<dbReference type="Proteomes" id="UP000035579">
    <property type="component" value="Chromosome"/>
</dbReference>
<feature type="transmembrane region" description="Helical" evidence="1">
    <location>
        <begin position="46"/>
        <end position="69"/>
    </location>
</feature>
<evidence type="ECO:0000313" key="4">
    <source>
        <dbReference type="Proteomes" id="UP000035579"/>
    </source>
</evidence>
<sequence length="106" mass="11541">MSIHDEVLWACGYALFLLAVARGMVAMGRKARAEDDSWPRTDVARFHHGLSTFLVLLAGLLVGACAVRHPEGLELGLLGAVSLVVAWVARRTWVERWAEASSRGEG</sequence>
<keyword evidence="5" id="KW-1185">Reference proteome</keyword>
<dbReference type="KEGG" id="age:AA314_03126"/>
<organism evidence="2 4">
    <name type="scientific">Archangium gephyra</name>
    <dbReference type="NCBI Taxonomy" id="48"/>
    <lineage>
        <taxon>Bacteria</taxon>
        <taxon>Pseudomonadati</taxon>
        <taxon>Myxococcota</taxon>
        <taxon>Myxococcia</taxon>
        <taxon>Myxococcales</taxon>
        <taxon>Cystobacterineae</taxon>
        <taxon>Archangiaceae</taxon>
        <taxon>Archangium</taxon>
    </lineage>
</organism>
<evidence type="ECO:0000313" key="2">
    <source>
        <dbReference type="EMBL" id="AKJ01500.1"/>
    </source>
</evidence>
<evidence type="ECO:0000256" key="1">
    <source>
        <dbReference type="SAM" id="Phobius"/>
    </source>
</evidence>
<dbReference type="EMBL" id="CP011509">
    <property type="protein sequence ID" value="AKJ01500.1"/>
    <property type="molecule type" value="Genomic_DNA"/>
</dbReference>
<keyword evidence="1" id="KW-1133">Transmembrane helix</keyword>
<dbReference type="AlphaFoldDB" id="A0AAC8TD23"/>
<dbReference type="RefSeq" id="WP_047856058.1">
    <property type="nucleotide sequence ID" value="NZ_CP011509.1"/>
</dbReference>
<feature type="transmembrane region" description="Helical" evidence="1">
    <location>
        <begin position="6"/>
        <end position="25"/>
    </location>
</feature>
<gene>
    <name evidence="2" type="ORF">AA314_03126</name>
    <name evidence="3" type="ORF">ATI61_103208</name>
</gene>
<proteinExistence type="predicted"/>
<keyword evidence="1" id="KW-0472">Membrane</keyword>
<keyword evidence="1" id="KW-0812">Transmembrane</keyword>
<evidence type="ECO:0000313" key="5">
    <source>
        <dbReference type="Proteomes" id="UP000256345"/>
    </source>
</evidence>
<evidence type="ECO:0000313" key="3">
    <source>
        <dbReference type="EMBL" id="REG34315.1"/>
    </source>
</evidence>
<name>A0AAC8TD23_9BACT</name>